<comment type="caution">
    <text evidence="1">The sequence shown here is derived from an EMBL/GenBank/DDBJ whole genome shotgun (WGS) entry which is preliminary data.</text>
</comment>
<dbReference type="AlphaFoldDB" id="A0A6I4ILU1"/>
<organism evidence="1 2">
    <name type="scientific">Flavobacterium profundi</name>
    <dbReference type="NCBI Taxonomy" id="1774945"/>
    <lineage>
        <taxon>Bacteria</taxon>
        <taxon>Pseudomonadati</taxon>
        <taxon>Bacteroidota</taxon>
        <taxon>Flavobacteriia</taxon>
        <taxon>Flavobacteriales</taxon>
        <taxon>Flavobacteriaceae</taxon>
        <taxon>Flavobacterium</taxon>
    </lineage>
</organism>
<name>A0A6I4ILU1_9FLAO</name>
<reference evidence="2" key="1">
    <citation type="submission" date="2019-05" db="EMBL/GenBank/DDBJ databases">
        <title>Flavobacterium profundi sp. nov., isolated from a deep-sea seamount.</title>
        <authorList>
            <person name="Zhang D.-C."/>
        </authorList>
    </citation>
    <scope>NUCLEOTIDE SEQUENCE [LARGE SCALE GENOMIC DNA]</scope>
    <source>
        <strain evidence="2">TP390</strain>
    </source>
</reference>
<sequence length="118" mass="13827">MIKNNIRMVVQGPVENAFDFAVRLEKECDKIALQFKRKINAAPIVFLTSDSSGRQTATLQFMTNEKNKNEDLFNPFQLRLAYDNFLKKFGKNKNAEELFNFLLAEKQKNYEDRSLKKK</sequence>
<keyword evidence="2" id="KW-1185">Reference proteome</keyword>
<gene>
    <name evidence="1" type="ORF">GOQ30_11375</name>
</gene>
<evidence type="ECO:0000313" key="1">
    <source>
        <dbReference type="EMBL" id="MVO09759.1"/>
    </source>
</evidence>
<evidence type="ECO:0000313" key="2">
    <source>
        <dbReference type="Proteomes" id="UP000431264"/>
    </source>
</evidence>
<dbReference type="EMBL" id="WQLW01000008">
    <property type="protein sequence ID" value="MVO09759.1"/>
    <property type="molecule type" value="Genomic_DNA"/>
</dbReference>
<dbReference type="Proteomes" id="UP000431264">
    <property type="component" value="Unassembled WGS sequence"/>
</dbReference>
<accession>A0A6I4ILU1</accession>
<proteinExistence type="predicted"/>
<protein>
    <submittedName>
        <fullName evidence="1">Uncharacterized protein</fullName>
    </submittedName>
</protein>
<dbReference type="RefSeq" id="WP_140998138.1">
    <property type="nucleotide sequence ID" value="NZ_VDCZ01000008.1"/>
</dbReference>